<sequence>MEEITEFSSAELEENSLINGIEDHTLKLKVSLDNTSTSFKYGSELNSLKEISSILPPKLKRSSSTSSNQNPKRHRSELSHSQFKNSVLDESSILNTSNLAEKDYVTPKKSRPDLPKSSSSNAYKLIAKKFDTNFSKFIVSENIPEPFTKEDLVRLLFSMHFLDELKETSDFVELFNLVNKCNTHNYLKSVLQGILKINTSDSVLSNEEFLSIKNRFPIMYANYFKSKRKLSQVEQPSFSPQMSPQASFSYKIVKKPSSIQHKDQFSSLAEYLMSYQKTLEDKFERSAEKINKEKYKECTFKPKINKKSKAIDSSPSALKLKNSSSYKVIKDSRQSTPRTEALYEFAKVASSTKKANIEQKINEELSRYTYSPIVRPMKSKENTPVKGMDDAVKRLQKARVEKEWKQNMMERGKVIAPKDKENIKKTVDKIADINITLPNGTVDKITYSKGENLNYLVNEFCTKHKLAEGYHEKLVKIVLRNLKGRESS</sequence>
<name>A0A1R2CH13_9CILI</name>
<gene>
    <name evidence="2" type="ORF">SteCoe_9785</name>
</gene>
<dbReference type="AlphaFoldDB" id="A0A1R2CH13"/>
<protein>
    <submittedName>
        <fullName evidence="2">Uncharacterized protein</fullName>
    </submittedName>
</protein>
<keyword evidence="3" id="KW-1185">Reference proteome</keyword>
<organism evidence="2 3">
    <name type="scientific">Stentor coeruleus</name>
    <dbReference type="NCBI Taxonomy" id="5963"/>
    <lineage>
        <taxon>Eukaryota</taxon>
        <taxon>Sar</taxon>
        <taxon>Alveolata</taxon>
        <taxon>Ciliophora</taxon>
        <taxon>Postciliodesmatophora</taxon>
        <taxon>Heterotrichea</taxon>
        <taxon>Heterotrichida</taxon>
        <taxon>Stentoridae</taxon>
        <taxon>Stentor</taxon>
    </lineage>
</organism>
<dbReference type="EMBL" id="MPUH01000154">
    <property type="protein sequence ID" value="OMJ88287.1"/>
    <property type="molecule type" value="Genomic_DNA"/>
</dbReference>
<proteinExistence type="predicted"/>
<reference evidence="2 3" key="1">
    <citation type="submission" date="2016-11" db="EMBL/GenBank/DDBJ databases">
        <title>The macronuclear genome of Stentor coeruleus: a giant cell with tiny introns.</title>
        <authorList>
            <person name="Slabodnick M."/>
            <person name="Ruby J.G."/>
            <person name="Reiff S.B."/>
            <person name="Swart E.C."/>
            <person name="Gosai S."/>
            <person name="Prabakaran S."/>
            <person name="Witkowska E."/>
            <person name="Larue G.E."/>
            <person name="Fisher S."/>
            <person name="Freeman R.M."/>
            <person name="Gunawardena J."/>
            <person name="Chu W."/>
            <person name="Stover N.A."/>
            <person name="Gregory B.D."/>
            <person name="Nowacki M."/>
            <person name="Derisi J."/>
            <person name="Roy S.W."/>
            <person name="Marshall W.F."/>
            <person name="Sood P."/>
        </authorList>
    </citation>
    <scope>NUCLEOTIDE SEQUENCE [LARGE SCALE GENOMIC DNA]</scope>
    <source>
        <strain evidence="2">WM001</strain>
    </source>
</reference>
<accession>A0A1R2CH13</accession>
<comment type="caution">
    <text evidence="2">The sequence shown here is derived from an EMBL/GenBank/DDBJ whole genome shotgun (WGS) entry which is preliminary data.</text>
</comment>
<dbReference type="Proteomes" id="UP000187209">
    <property type="component" value="Unassembled WGS sequence"/>
</dbReference>
<dbReference type="PANTHER" id="PTHR38150:SF1">
    <property type="entry name" value="PFU DOMAIN-CONTAINING PROTEIN"/>
    <property type="match status" value="1"/>
</dbReference>
<feature type="region of interest" description="Disordered" evidence="1">
    <location>
        <begin position="57"/>
        <end position="81"/>
    </location>
</feature>
<evidence type="ECO:0000313" key="2">
    <source>
        <dbReference type="EMBL" id="OMJ88287.1"/>
    </source>
</evidence>
<evidence type="ECO:0000256" key="1">
    <source>
        <dbReference type="SAM" id="MobiDB-lite"/>
    </source>
</evidence>
<evidence type="ECO:0000313" key="3">
    <source>
        <dbReference type="Proteomes" id="UP000187209"/>
    </source>
</evidence>
<dbReference type="PANTHER" id="PTHR38150">
    <property type="entry name" value="EF-HAND DOMAIN-CONTAINING PROTEIN"/>
    <property type="match status" value="1"/>
</dbReference>